<sequence length="71" mass="7655">MRTRRLYAKIWMLLGALLLVVQGGLPAAVQAATITYGATTVAGTTGSSGFFWRHRRCDGCQAEYAERCSSG</sequence>
<dbReference type="EMBL" id="JAPDIA010000003">
    <property type="protein sequence ID" value="MDG0810592.1"/>
    <property type="molecule type" value="Genomic_DNA"/>
</dbReference>
<reference evidence="2" key="1">
    <citation type="submission" date="2022-10" db="EMBL/GenBank/DDBJ databases">
        <title>Comparative genomic analysis of Cohnella hashimotonis sp. nov., isolated from the International Space Station.</title>
        <authorList>
            <person name="Simpson A."/>
            <person name="Venkateswaran K."/>
        </authorList>
    </citation>
    <scope>NUCLEOTIDE SEQUENCE</scope>
    <source>
        <strain evidence="2">DSM 28161</strain>
    </source>
</reference>
<organism evidence="2 3">
    <name type="scientific">Cohnella rhizosphaerae</name>
    <dbReference type="NCBI Taxonomy" id="1457232"/>
    <lineage>
        <taxon>Bacteria</taxon>
        <taxon>Bacillati</taxon>
        <taxon>Bacillota</taxon>
        <taxon>Bacilli</taxon>
        <taxon>Bacillales</taxon>
        <taxon>Paenibacillaceae</taxon>
        <taxon>Cohnella</taxon>
    </lineage>
</organism>
<protein>
    <submittedName>
        <fullName evidence="2">Uncharacterized protein</fullName>
    </submittedName>
</protein>
<gene>
    <name evidence="2" type="ORF">OMP40_15385</name>
</gene>
<accession>A0A9X4KZF1</accession>
<evidence type="ECO:0000313" key="3">
    <source>
        <dbReference type="Proteomes" id="UP001153404"/>
    </source>
</evidence>
<dbReference type="Proteomes" id="UP001153404">
    <property type="component" value="Unassembled WGS sequence"/>
</dbReference>
<keyword evidence="1" id="KW-0732">Signal</keyword>
<comment type="caution">
    <text evidence="2">The sequence shown here is derived from an EMBL/GenBank/DDBJ whole genome shotgun (WGS) entry which is preliminary data.</text>
</comment>
<name>A0A9X4KZF1_9BACL</name>
<evidence type="ECO:0000256" key="1">
    <source>
        <dbReference type="SAM" id="SignalP"/>
    </source>
</evidence>
<feature type="signal peptide" evidence="1">
    <location>
        <begin position="1"/>
        <end position="31"/>
    </location>
</feature>
<feature type="chain" id="PRO_5040750199" evidence="1">
    <location>
        <begin position="32"/>
        <end position="71"/>
    </location>
</feature>
<dbReference type="AlphaFoldDB" id="A0A9X4KZF1"/>
<keyword evidence="3" id="KW-1185">Reference proteome</keyword>
<evidence type="ECO:0000313" key="2">
    <source>
        <dbReference type="EMBL" id="MDG0810592.1"/>
    </source>
</evidence>
<dbReference type="RefSeq" id="WP_277532509.1">
    <property type="nucleotide sequence ID" value="NZ_JAPDIA010000003.1"/>
</dbReference>
<proteinExistence type="predicted"/>